<evidence type="ECO:0000259" key="1">
    <source>
        <dbReference type="Pfam" id="PF00561"/>
    </source>
</evidence>
<dbReference type="PRINTS" id="PR00111">
    <property type="entry name" value="ABHYDROLASE"/>
</dbReference>
<gene>
    <name evidence="2" type="ORF">M422DRAFT_76695</name>
</gene>
<dbReference type="Proteomes" id="UP000054279">
    <property type="component" value="Unassembled WGS sequence"/>
</dbReference>
<dbReference type="SUPFAM" id="SSF53474">
    <property type="entry name" value="alpha/beta-Hydrolases"/>
    <property type="match status" value="1"/>
</dbReference>
<reference evidence="2 3" key="1">
    <citation type="submission" date="2014-06" db="EMBL/GenBank/DDBJ databases">
        <title>Evolutionary Origins and Diversification of the Mycorrhizal Mutualists.</title>
        <authorList>
            <consortium name="DOE Joint Genome Institute"/>
            <consortium name="Mycorrhizal Genomics Consortium"/>
            <person name="Kohler A."/>
            <person name="Kuo A."/>
            <person name="Nagy L.G."/>
            <person name="Floudas D."/>
            <person name="Copeland A."/>
            <person name="Barry K.W."/>
            <person name="Cichocki N."/>
            <person name="Veneault-Fourrey C."/>
            <person name="LaButti K."/>
            <person name="Lindquist E.A."/>
            <person name="Lipzen A."/>
            <person name="Lundell T."/>
            <person name="Morin E."/>
            <person name="Murat C."/>
            <person name="Riley R."/>
            <person name="Ohm R."/>
            <person name="Sun H."/>
            <person name="Tunlid A."/>
            <person name="Henrissat B."/>
            <person name="Grigoriev I.V."/>
            <person name="Hibbett D.S."/>
            <person name="Martin F."/>
        </authorList>
    </citation>
    <scope>NUCLEOTIDE SEQUENCE [LARGE SCALE GENOMIC DNA]</scope>
    <source>
        <strain evidence="2 3">SS14</strain>
    </source>
</reference>
<accession>A0A0C9UY73</accession>
<protein>
    <recommendedName>
        <fullName evidence="1">AB hydrolase-1 domain-containing protein</fullName>
    </recommendedName>
</protein>
<dbReference type="InterPro" id="IPR029058">
    <property type="entry name" value="AB_hydrolase_fold"/>
</dbReference>
<dbReference type="OrthoDB" id="19657at2759"/>
<dbReference type="InterPro" id="IPR000073">
    <property type="entry name" value="AB_hydrolase_1"/>
</dbReference>
<evidence type="ECO:0000313" key="2">
    <source>
        <dbReference type="EMBL" id="KIJ30331.1"/>
    </source>
</evidence>
<proteinExistence type="predicted"/>
<dbReference type="AlphaFoldDB" id="A0A0C9UY73"/>
<sequence>MTTTTSNDKQWPTIFDIETCTRKGECPVAKIRGQSEALEKHTIYFEQHGSGPEKVVFIMGLNSSSFAWHRQVKYFSRTGKHSVLVFDNRGVGNSSAPKGPYTTSGMAEDTLTLLNHIGWTEDIHIVGVSMGGMVAQELATRIPDQIASLSLVVTKAGGLSLANLTPWKGLWGLTRATFTKDPFKRVPIVLRMIFPDSWLDAPNADDPNKRTNRQLQTEHYIRRIEFTRPQTLAGSLSQISAALTHKVTKDRHRLIATSIPKILILTGDKDDLVNPANSKELAKRMPEAEYIQWKDTAHCLHEQWPEKFNELLERVFEEGRTKYEERKSSTVA</sequence>
<name>A0A0C9UY73_SPHS4</name>
<dbReference type="PANTHER" id="PTHR43433">
    <property type="entry name" value="HYDROLASE, ALPHA/BETA FOLD FAMILY PROTEIN"/>
    <property type="match status" value="1"/>
</dbReference>
<dbReference type="Gene3D" id="3.40.50.1820">
    <property type="entry name" value="alpha/beta hydrolase"/>
    <property type="match status" value="1"/>
</dbReference>
<dbReference type="EMBL" id="KN837264">
    <property type="protein sequence ID" value="KIJ30331.1"/>
    <property type="molecule type" value="Genomic_DNA"/>
</dbReference>
<organism evidence="2 3">
    <name type="scientific">Sphaerobolus stellatus (strain SS14)</name>
    <dbReference type="NCBI Taxonomy" id="990650"/>
    <lineage>
        <taxon>Eukaryota</taxon>
        <taxon>Fungi</taxon>
        <taxon>Dikarya</taxon>
        <taxon>Basidiomycota</taxon>
        <taxon>Agaricomycotina</taxon>
        <taxon>Agaricomycetes</taxon>
        <taxon>Phallomycetidae</taxon>
        <taxon>Geastrales</taxon>
        <taxon>Sphaerobolaceae</taxon>
        <taxon>Sphaerobolus</taxon>
    </lineage>
</organism>
<feature type="domain" description="AB hydrolase-1" evidence="1">
    <location>
        <begin position="55"/>
        <end position="302"/>
    </location>
</feature>
<dbReference type="Pfam" id="PF00561">
    <property type="entry name" value="Abhydrolase_1"/>
    <property type="match status" value="1"/>
</dbReference>
<dbReference type="HOGENOM" id="CLU_020336_20_1_1"/>
<dbReference type="PANTHER" id="PTHR43433:SF5">
    <property type="entry name" value="AB HYDROLASE-1 DOMAIN-CONTAINING PROTEIN"/>
    <property type="match status" value="1"/>
</dbReference>
<keyword evidence="3" id="KW-1185">Reference proteome</keyword>
<dbReference type="InterPro" id="IPR050471">
    <property type="entry name" value="AB_hydrolase"/>
</dbReference>
<evidence type="ECO:0000313" key="3">
    <source>
        <dbReference type="Proteomes" id="UP000054279"/>
    </source>
</evidence>